<dbReference type="GO" id="GO:0046872">
    <property type="term" value="F:metal ion binding"/>
    <property type="evidence" value="ECO:0007669"/>
    <property type="project" value="UniProtKB-KW"/>
</dbReference>
<dbReference type="PIRSF" id="PIRSF001235">
    <property type="entry name" value="Amidase_carbamoylase"/>
    <property type="match status" value="1"/>
</dbReference>
<feature type="binding site" evidence="7">
    <location>
        <position position="196"/>
    </location>
    <ligand>
        <name>Zn(2+)</name>
        <dbReference type="ChEBI" id="CHEBI:29105"/>
        <label>1</label>
    </ligand>
</feature>
<evidence type="ECO:0000256" key="3">
    <source>
        <dbReference type="ARBA" id="ARBA00011738"/>
    </source>
</evidence>
<dbReference type="SUPFAM" id="SSF55031">
    <property type="entry name" value="Bacterial exopeptidase dimerisation domain"/>
    <property type="match status" value="1"/>
</dbReference>
<dbReference type="Proteomes" id="UP000536909">
    <property type="component" value="Unassembled WGS sequence"/>
</dbReference>
<dbReference type="InterPro" id="IPR002933">
    <property type="entry name" value="Peptidase_M20"/>
</dbReference>
<dbReference type="Pfam" id="PF01546">
    <property type="entry name" value="Peptidase_M20"/>
    <property type="match status" value="1"/>
</dbReference>
<feature type="binding site" evidence="8">
    <location>
        <position position="280"/>
    </location>
    <ligand>
        <name>allantoate</name>
        <dbReference type="ChEBI" id="CHEBI:17536"/>
    </ligand>
</feature>
<feature type="binding site" evidence="7">
    <location>
        <position position="101"/>
    </location>
    <ligand>
        <name>Zn(2+)</name>
        <dbReference type="ChEBI" id="CHEBI:29105"/>
        <label>1</label>
    </ligand>
</feature>
<protein>
    <submittedName>
        <fullName evidence="11">Allantoate amidohydrolase</fullName>
    </submittedName>
    <submittedName>
        <fullName evidence="10">Allantoate deiminase</fullName>
        <ecNumber evidence="10">3.5.3.9</ecNumber>
    </submittedName>
</protein>
<dbReference type="InterPro" id="IPR036264">
    <property type="entry name" value="Bact_exopeptidase_dim_dom"/>
</dbReference>
<dbReference type="InterPro" id="IPR011650">
    <property type="entry name" value="Peptidase_M20_dimer"/>
</dbReference>
<comment type="caution">
    <text evidence="11">The sequence shown here is derived from an EMBL/GenBank/DDBJ whole genome shotgun (WGS) entry which is preliminary data.</text>
</comment>
<feature type="binding site" evidence="7">
    <location>
        <position position="90"/>
    </location>
    <ligand>
        <name>Zn(2+)</name>
        <dbReference type="ChEBI" id="CHEBI:29105"/>
        <label>1</label>
    </ligand>
</feature>
<feature type="binding site" evidence="8">
    <location>
        <position position="293"/>
    </location>
    <ligand>
        <name>allantoate</name>
        <dbReference type="ChEBI" id="CHEBI:17536"/>
    </ligand>
</feature>
<comment type="cofactor">
    <cofactor evidence="1">
        <name>Mn(2+)</name>
        <dbReference type="ChEBI" id="CHEBI:29035"/>
    </cofactor>
</comment>
<dbReference type="CDD" id="cd03884">
    <property type="entry name" value="M20_bAS"/>
    <property type="match status" value="1"/>
</dbReference>
<feature type="binding site" evidence="7">
    <location>
        <position position="101"/>
    </location>
    <ligand>
        <name>Zn(2+)</name>
        <dbReference type="ChEBI" id="CHEBI:29105"/>
        <label>2</label>
    </ligand>
</feature>
<dbReference type="InterPro" id="IPR010158">
    <property type="entry name" value="Amidase_Cbmase"/>
</dbReference>
<dbReference type="NCBIfam" id="TIGR01879">
    <property type="entry name" value="hydantase"/>
    <property type="match status" value="1"/>
</dbReference>
<dbReference type="Proteomes" id="UP000308000">
    <property type="component" value="Unassembled WGS sequence"/>
</dbReference>
<evidence type="ECO:0000313" key="13">
    <source>
        <dbReference type="Proteomes" id="UP000536909"/>
    </source>
</evidence>
<sequence>MTTSQPLNELDWTDLAGRTLACCADIAACTEEPGQITRTFLCAPMHDAHARLDRWAASLGLQTHEDAAGNWRATRRSDRPNARTLVIGSHLDSVPNAGAYDGVLGVVLGVALLDALKDTRLPYHVELVGFSEEEGVRFSVPFIGSRALIGNAGELMTVTDAQGKSVAQAITEYGLDVAQLADAQLKADVLGYLEMHIEQGPVLEAEDRSLGLVNAIAGQSRLNLTFTGKANHAGTTPMYLRRDALTGASAFVLAVENLAKSTPGLVATVGSLKPLPGAGNVIPGEVQLTLDIRHARDEVRLGALDQLLTIAGQIAEERGLTFAHELRMEEHATPMDPALTALLGEALAAEGQVATPMVSGAGHDAMLVGQVWPATMLFLRSPGGLSHHPDEAVREEDVEAALRVGTRFLKLLAAQEEAR</sequence>
<dbReference type="RefSeq" id="WP_129117286.1">
    <property type="nucleotide sequence ID" value="NZ_BSUI01000012.1"/>
</dbReference>
<reference evidence="11 12" key="1">
    <citation type="submission" date="2019-04" db="EMBL/GenBank/DDBJ databases">
        <title>Deinococcus metalilatus MA1002 mutant No.5.</title>
        <authorList>
            <person name="Park W."/>
            <person name="Park C."/>
        </authorList>
    </citation>
    <scope>NUCLEOTIDE SEQUENCE [LARGE SCALE GENOMIC DNA]</scope>
    <source>
        <strain evidence="11 12">MA1002-m5</strain>
    </source>
</reference>
<evidence type="ECO:0000256" key="4">
    <source>
        <dbReference type="ARBA" id="ARBA00022723"/>
    </source>
</evidence>
<dbReference type="SUPFAM" id="SSF53187">
    <property type="entry name" value="Zn-dependent exopeptidases"/>
    <property type="match status" value="1"/>
</dbReference>
<comment type="similarity">
    <text evidence="2">Belongs to the peptidase M20 family.</text>
</comment>
<reference evidence="10 13" key="2">
    <citation type="submission" date="2020-08" db="EMBL/GenBank/DDBJ databases">
        <title>Genomic Encyclopedia of Type Strains, Phase IV (KMG-IV): sequencing the most valuable type-strain genomes for metagenomic binning, comparative biology and taxonomic classification.</title>
        <authorList>
            <person name="Goeker M."/>
        </authorList>
    </citation>
    <scope>NUCLEOTIDE SEQUENCE [LARGE SCALE GENOMIC DNA]</scope>
    <source>
        <strain evidence="10 13">DSM 105434</strain>
    </source>
</reference>
<keyword evidence="4 7" id="KW-0479">Metal-binding</keyword>
<keyword evidence="7" id="KW-0862">Zinc</keyword>
<dbReference type="EC" id="3.5.3.9" evidence="10"/>
<dbReference type="PANTHER" id="PTHR32494">
    <property type="entry name" value="ALLANTOATE DEIMINASE-RELATED"/>
    <property type="match status" value="1"/>
</dbReference>
<feature type="binding site" evidence="7">
    <location>
        <position position="387"/>
    </location>
    <ligand>
        <name>Zn(2+)</name>
        <dbReference type="ChEBI" id="CHEBI:29105"/>
        <label>2</label>
    </ligand>
</feature>
<feature type="binding site" evidence="8">
    <location>
        <position position="221"/>
    </location>
    <ligand>
        <name>allantoate</name>
        <dbReference type="ChEBI" id="CHEBI:17536"/>
    </ligand>
</feature>
<dbReference type="EMBL" id="VBRC01000001">
    <property type="protein sequence ID" value="TLK31952.1"/>
    <property type="molecule type" value="Genomic_DNA"/>
</dbReference>
<evidence type="ECO:0000256" key="7">
    <source>
        <dbReference type="PIRSR" id="PIRSR001235-1"/>
    </source>
</evidence>
<evidence type="ECO:0000256" key="8">
    <source>
        <dbReference type="PIRSR" id="PIRSR001235-2"/>
    </source>
</evidence>
<dbReference type="Gene3D" id="3.30.70.360">
    <property type="match status" value="1"/>
</dbReference>
<dbReference type="Gene3D" id="3.40.630.10">
    <property type="entry name" value="Zn peptidases"/>
    <property type="match status" value="1"/>
</dbReference>
<dbReference type="Pfam" id="PF07687">
    <property type="entry name" value="M20_dimer"/>
    <property type="match status" value="1"/>
</dbReference>
<keyword evidence="13" id="KW-1185">Reference proteome</keyword>
<evidence type="ECO:0000256" key="1">
    <source>
        <dbReference type="ARBA" id="ARBA00001936"/>
    </source>
</evidence>
<evidence type="ECO:0000313" key="10">
    <source>
        <dbReference type="EMBL" id="MBB5293217.1"/>
    </source>
</evidence>
<evidence type="ECO:0000256" key="2">
    <source>
        <dbReference type="ARBA" id="ARBA00006153"/>
    </source>
</evidence>
<accession>A0AAJ5F5M1</accession>
<evidence type="ECO:0000313" key="11">
    <source>
        <dbReference type="EMBL" id="TLK31952.1"/>
    </source>
</evidence>
<comment type="subunit">
    <text evidence="3">Homodimer.</text>
</comment>
<keyword evidence="5 10" id="KW-0378">Hydrolase</keyword>
<evidence type="ECO:0000259" key="9">
    <source>
        <dbReference type="Pfam" id="PF07687"/>
    </source>
</evidence>
<dbReference type="PANTHER" id="PTHR32494:SF19">
    <property type="entry name" value="ALLANTOATE DEIMINASE-RELATED"/>
    <property type="match status" value="1"/>
</dbReference>
<organism evidence="11 12">
    <name type="scientific">Deinococcus metallilatus</name>
    <dbReference type="NCBI Taxonomy" id="1211322"/>
    <lineage>
        <taxon>Bacteria</taxon>
        <taxon>Thermotogati</taxon>
        <taxon>Deinococcota</taxon>
        <taxon>Deinococci</taxon>
        <taxon>Deinococcales</taxon>
        <taxon>Deinococcaceae</taxon>
        <taxon>Deinococcus</taxon>
    </lineage>
</organism>
<proteinExistence type="inferred from homology"/>
<evidence type="ECO:0000256" key="5">
    <source>
        <dbReference type="ARBA" id="ARBA00022801"/>
    </source>
</evidence>
<evidence type="ECO:0000313" key="12">
    <source>
        <dbReference type="Proteomes" id="UP000308000"/>
    </source>
</evidence>
<keyword evidence="6" id="KW-0464">Manganese</keyword>
<dbReference type="AlphaFoldDB" id="A0AAJ5F5M1"/>
<gene>
    <name evidence="11" type="ORF">FCS05_00335</name>
    <name evidence="10" type="ORF">HNQ10_000030</name>
</gene>
<evidence type="ECO:0000256" key="6">
    <source>
        <dbReference type="ARBA" id="ARBA00023211"/>
    </source>
</evidence>
<comment type="cofactor">
    <cofactor evidence="7">
        <name>Zn(2+)</name>
        <dbReference type="ChEBI" id="CHEBI:29105"/>
    </cofactor>
    <text evidence="7">Binds 2 Zn(2+) ions per subunit.</text>
</comment>
<feature type="binding site" evidence="7">
    <location>
        <position position="134"/>
    </location>
    <ligand>
        <name>Zn(2+)</name>
        <dbReference type="ChEBI" id="CHEBI:29105"/>
        <label>2</label>
    </ligand>
</feature>
<dbReference type="NCBIfam" id="NF006775">
    <property type="entry name" value="PRK09290.2-5"/>
    <property type="match status" value="1"/>
</dbReference>
<name>A0AAJ5F5M1_9DEIO</name>
<feature type="domain" description="Peptidase M20 dimerisation" evidence="9">
    <location>
        <begin position="218"/>
        <end position="316"/>
    </location>
</feature>
<dbReference type="EMBL" id="JACHFV010000001">
    <property type="protein sequence ID" value="MBB5293217.1"/>
    <property type="molecule type" value="Genomic_DNA"/>
</dbReference>
<dbReference type="GO" id="GO:0047652">
    <property type="term" value="F:allantoate deiminase activity"/>
    <property type="evidence" value="ECO:0007669"/>
    <property type="project" value="UniProtKB-EC"/>
</dbReference>